<dbReference type="AlphaFoldDB" id="A0A538TZ64"/>
<dbReference type="InterPro" id="IPR036188">
    <property type="entry name" value="FAD/NAD-bd_sf"/>
</dbReference>
<name>A0A538TZ64_UNCEI</name>
<dbReference type="EMBL" id="VBPA01000367">
    <property type="protein sequence ID" value="TMQ68898.1"/>
    <property type="molecule type" value="Genomic_DNA"/>
</dbReference>
<evidence type="ECO:0000313" key="3">
    <source>
        <dbReference type="Proteomes" id="UP000319836"/>
    </source>
</evidence>
<evidence type="ECO:0000313" key="2">
    <source>
        <dbReference type="EMBL" id="TMQ68898.1"/>
    </source>
</evidence>
<dbReference type="PANTHER" id="PTHR42685:SF19">
    <property type="entry name" value="POSSIBLE OXIDOREDUCTASE"/>
    <property type="match status" value="1"/>
</dbReference>
<proteinExistence type="predicted"/>
<dbReference type="Pfam" id="PF01494">
    <property type="entry name" value="FAD_binding_3"/>
    <property type="match status" value="1"/>
</dbReference>
<dbReference type="GO" id="GO:0071949">
    <property type="term" value="F:FAD binding"/>
    <property type="evidence" value="ECO:0007669"/>
    <property type="project" value="InterPro"/>
</dbReference>
<organism evidence="2 3">
    <name type="scientific">Eiseniibacteriota bacterium</name>
    <dbReference type="NCBI Taxonomy" id="2212470"/>
    <lineage>
        <taxon>Bacteria</taxon>
        <taxon>Candidatus Eiseniibacteriota</taxon>
    </lineage>
</organism>
<feature type="domain" description="FAD-binding" evidence="1">
    <location>
        <begin position="5"/>
        <end position="166"/>
    </location>
</feature>
<accession>A0A538TZ64</accession>
<dbReference type="PANTHER" id="PTHR42685">
    <property type="entry name" value="GERANYLGERANYL DIPHOSPHATE REDUCTASE"/>
    <property type="match status" value="1"/>
</dbReference>
<protein>
    <submittedName>
        <fullName evidence="2">FAD-dependent oxidoreductase</fullName>
    </submittedName>
</protein>
<dbReference type="InterPro" id="IPR002938">
    <property type="entry name" value="FAD-bd"/>
</dbReference>
<comment type="caution">
    <text evidence="2">The sequence shown here is derived from an EMBL/GenBank/DDBJ whole genome shotgun (WGS) entry which is preliminary data.</text>
</comment>
<dbReference type="PRINTS" id="PR00420">
    <property type="entry name" value="RNGMNOXGNASE"/>
</dbReference>
<gene>
    <name evidence="2" type="ORF">E6K80_13445</name>
</gene>
<dbReference type="Proteomes" id="UP000319836">
    <property type="component" value="Unassembled WGS sequence"/>
</dbReference>
<dbReference type="Gene3D" id="3.50.50.60">
    <property type="entry name" value="FAD/NAD(P)-binding domain"/>
    <property type="match status" value="1"/>
</dbReference>
<dbReference type="SUPFAM" id="SSF51905">
    <property type="entry name" value="FAD/NAD(P)-binding domain"/>
    <property type="match status" value="1"/>
</dbReference>
<feature type="non-terminal residue" evidence="2">
    <location>
        <position position="286"/>
    </location>
</feature>
<reference evidence="2 3" key="1">
    <citation type="journal article" date="2019" name="Nat. Microbiol.">
        <title>Mediterranean grassland soil C-N compound turnover is dependent on rainfall and depth, and is mediated by genomically divergent microorganisms.</title>
        <authorList>
            <person name="Diamond S."/>
            <person name="Andeer P.F."/>
            <person name="Li Z."/>
            <person name="Crits-Christoph A."/>
            <person name="Burstein D."/>
            <person name="Anantharaman K."/>
            <person name="Lane K.R."/>
            <person name="Thomas B.C."/>
            <person name="Pan C."/>
            <person name="Northen T.R."/>
            <person name="Banfield J.F."/>
        </authorList>
    </citation>
    <scope>NUCLEOTIDE SEQUENCE [LARGE SCALE GENOMIC DNA]</scope>
    <source>
        <strain evidence="2">WS_10</strain>
    </source>
</reference>
<dbReference type="InterPro" id="IPR050407">
    <property type="entry name" value="Geranylgeranyl_reductase"/>
</dbReference>
<evidence type="ECO:0000259" key="1">
    <source>
        <dbReference type="Pfam" id="PF01494"/>
    </source>
</evidence>
<sequence length="286" mass="30059">MERREVLVVGGGPAGAATAIGLARRGRDVVLLERAPAWRWRACGVFTSPATMAALARLGVAGHDLAAMARPIPAMRVETRVGTRFRLTYGDDGTLSTAALGFDRSRLDTHLLELARRAGVDVREGVSVRVIRDGTATLARGDDLAARVIVGADGLRSVVARSGGVVRRPPLGDRSALTFHVADPGRGAIRDARMVLFDGGYVGLAPVPMDRVNVGIVLAGRRWRARLRAEGAPAVARTVLAAVPPADDDPVAWTNPEICDAIEGAAPVGARVARRAGPDWLLVGDA</sequence>